<dbReference type="STRING" id="1121328.JWYL7_0972"/>
<comment type="caution">
    <text evidence="1">The sequence shown here is derived from an EMBL/GenBank/DDBJ whole genome shotgun (WGS) entry which is preliminary data.</text>
</comment>
<proteinExistence type="predicted"/>
<dbReference type="Proteomes" id="UP000092605">
    <property type="component" value="Unassembled WGS sequence"/>
</dbReference>
<evidence type="ECO:0000313" key="3">
    <source>
        <dbReference type="Proteomes" id="UP000092605"/>
    </source>
</evidence>
<keyword evidence="4" id="KW-1185">Reference proteome</keyword>
<dbReference type="PATRIC" id="fig|1121328.3.peg.978"/>
<dbReference type="AlphaFoldDB" id="A0A150FQK4"/>
<gene>
    <name evidence="1" type="ORF">JWYL7_0972</name>
    <name evidence="2" type="ORF">SAMN05661008_00881</name>
</gene>
<sequence>MKSINLMYKIDKFVKEISIVRKINKINRLSIVVSDQSDIDKESLHKYLKQTNSNLIGEWTLIEVKKDKIPLESAIVTDIKCDYE</sequence>
<evidence type="ECO:0000313" key="4">
    <source>
        <dbReference type="Proteomes" id="UP000323392"/>
    </source>
</evidence>
<dbReference type="RefSeq" id="WP_066069842.1">
    <property type="nucleotide sequence ID" value="NZ_FRBG01000005.1"/>
</dbReference>
<reference evidence="2 4" key="2">
    <citation type="submission" date="2016-11" db="EMBL/GenBank/DDBJ databases">
        <authorList>
            <person name="Varghese N."/>
            <person name="Submissions S."/>
        </authorList>
    </citation>
    <scope>NUCLEOTIDE SEQUENCE [LARGE SCALE GENOMIC DNA]</scope>
    <source>
        <strain evidence="2 4">DSM 7308</strain>
    </source>
</reference>
<organism evidence="1 3">
    <name type="scientific">Alkalithermobacter thermoalcaliphilus JW-YL-7 = DSM 7308</name>
    <dbReference type="NCBI Taxonomy" id="1121328"/>
    <lineage>
        <taxon>Bacteria</taxon>
        <taxon>Bacillati</taxon>
        <taxon>Bacillota</taxon>
        <taxon>Clostridia</taxon>
        <taxon>Peptostreptococcales</taxon>
        <taxon>Tepidibacteraceae</taxon>
        <taxon>Alkalithermobacter</taxon>
    </lineage>
</organism>
<accession>A0A150FQK4</accession>
<dbReference type="EMBL" id="FRBG01000005">
    <property type="protein sequence ID" value="SHK78237.1"/>
    <property type="molecule type" value="Genomic_DNA"/>
</dbReference>
<dbReference type="EMBL" id="LSFY01000001">
    <property type="protein sequence ID" value="KXZ39897.1"/>
    <property type="molecule type" value="Genomic_DNA"/>
</dbReference>
<evidence type="ECO:0000313" key="2">
    <source>
        <dbReference type="EMBL" id="SHK78237.1"/>
    </source>
</evidence>
<reference evidence="1 3" key="1">
    <citation type="submission" date="2016-02" db="EMBL/GenBank/DDBJ databases">
        <title>Draft genome sequence for Clostridium paradoxum JW-YL-7.</title>
        <authorList>
            <person name="Utturkar S.M."/>
            <person name="Lancaster A."/>
            <person name="Poole F.L."/>
            <person name="Adams M.W."/>
            <person name="Brown S.D."/>
        </authorList>
    </citation>
    <scope>NUCLEOTIDE SEQUENCE [LARGE SCALE GENOMIC DNA]</scope>
    <source>
        <strain evidence="1 3">JW-YL-7</strain>
    </source>
</reference>
<dbReference type="Proteomes" id="UP000323392">
    <property type="component" value="Unassembled WGS sequence"/>
</dbReference>
<name>A0A150FQK4_CLOPD</name>
<dbReference type="OrthoDB" id="1753572at2"/>
<protein>
    <submittedName>
        <fullName evidence="1">Uncharacterized protein</fullName>
    </submittedName>
</protein>
<evidence type="ECO:0000313" key="1">
    <source>
        <dbReference type="EMBL" id="KXZ39897.1"/>
    </source>
</evidence>